<feature type="transmembrane region" description="Helical" evidence="1">
    <location>
        <begin position="161"/>
        <end position="183"/>
    </location>
</feature>
<organism evidence="2 3">
    <name type="scientific">Ricinus communis</name>
    <name type="common">Castor bean</name>
    <dbReference type="NCBI Taxonomy" id="3988"/>
    <lineage>
        <taxon>Eukaryota</taxon>
        <taxon>Viridiplantae</taxon>
        <taxon>Streptophyta</taxon>
        <taxon>Embryophyta</taxon>
        <taxon>Tracheophyta</taxon>
        <taxon>Spermatophyta</taxon>
        <taxon>Magnoliopsida</taxon>
        <taxon>eudicotyledons</taxon>
        <taxon>Gunneridae</taxon>
        <taxon>Pentapetalae</taxon>
        <taxon>rosids</taxon>
        <taxon>fabids</taxon>
        <taxon>Malpighiales</taxon>
        <taxon>Euphorbiaceae</taxon>
        <taxon>Acalyphoideae</taxon>
        <taxon>Acalypheae</taxon>
        <taxon>Ricinus</taxon>
    </lineage>
</organism>
<reference evidence="3" key="1">
    <citation type="journal article" date="2010" name="Nat. Biotechnol.">
        <title>Draft genome sequence of the oilseed species Ricinus communis.</title>
        <authorList>
            <person name="Chan A.P."/>
            <person name="Crabtree J."/>
            <person name="Zhao Q."/>
            <person name="Lorenzi H."/>
            <person name="Orvis J."/>
            <person name="Puiu D."/>
            <person name="Melake-Berhan A."/>
            <person name="Jones K.M."/>
            <person name="Redman J."/>
            <person name="Chen G."/>
            <person name="Cahoon E.B."/>
            <person name="Gedil M."/>
            <person name="Stanke M."/>
            <person name="Haas B.J."/>
            <person name="Wortman J.R."/>
            <person name="Fraser-Liggett C.M."/>
            <person name="Ravel J."/>
            <person name="Rabinowicz P.D."/>
        </authorList>
    </citation>
    <scope>NUCLEOTIDE SEQUENCE [LARGE SCALE GENOMIC DNA]</scope>
    <source>
        <strain evidence="3">cv. Hale</strain>
    </source>
</reference>
<dbReference type="EMBL" id="EQ973817">
    <property type="protein sequence ID" value="EEF44903.1"/>
    <property type="molecule type" value="Genomic_DNA"/>
</dbReference>
<evidence type="ECO:0000313" key="3">
    <source>
        <dbReference type="Proteomes" id="UP000008311"/>
    </source>
</evidence>
<proteinExistence type="predicted"/>
<keyword evidence="1" id="KW-0472">Membrane</keyword>
<keyword evidence="1" id="KW-0812">Transmembrane</keyword>
<dbReference type="eggNOG" id="ENOG502S0G6">
    <property type="taxonomic scope" value="Eukaryota"/>
</dbReference>
<name>B9RUB6_RICCO</name>
<accession>B9RUB6</accession>
<feature type="transmembrane region" description="Helical" evidence="1">
    <location>
        <begin position="189"/>
        <end position="209"/>
    </location>
</feature>
<feature type="transmembrane region" description="Helical" evidence="1">
    <location>
        <begin position="248"/>
        <end position="270"/>
    </location>
</feature>
<gene>
    <name evidence="2" type="ORF">RCOM_0851380</name>
</gene>
<protein>
    <recommendedName>
        <fullName evidence="4">Transmembrane protein</fullName>
    </recommendedName>
</protein>
<keyword evidence="1" id="KW-1133">Transmembrane helix</keyword>
<dbReference type="KEGG" id="rcu:8280543"/>
<dbReference type="Proteomes" id="UP000008311">
    <property type="component" value="Unassembled WGS sequence"/>
</dbReference>
<dbReference type="OrthoDB" id="1095660at2759"/>
<keyword evidence="3" id="KW-1185">Reference proteome</keyword>
<dbReference type="PANTHER" id="PTHR36714:SF1">
    <property type="entry name" value="T23E23.1"/>
    <property type="match status" value="1"/>
</dbReference>
<dbReference type="FunCoup" id="B9RUB6">
    <property type="interactions" value="16"/>
</dbReference>
<dbReference type="AlphaFoldDB" id="B9RUB6"/>
<feature type="transmembrane region" description="Helical" evidence="1">
    <location>
        <begin position="276"/>
        <end position="303"/>
    </location>
</feature>
<dbReference type="InParanoid" id="B9RUB6"/>
<evidence type="ECO:0008006" key="4">
    <source>
        <dbReference type="Google" id="ProtNLM"/>
    </source>
</evidence>
<evidence type="ECO:0000313" key="2">
    <source>
        <dbReference type="EMBL" id="EEF44903.1"/>
    </source>
</evidence>
<feature type="transmembrane region" description="Helical" evidence="1">
    <location>
        <begin position="32"/>
        <end position="50"/>
    </location>
</feature>
<feature type="transmembrane region" description="Helical" evidence="1">
    <location>
        <begin position="118"/>
        <end position="140"/>
    </location>
</feature>
<dbReference type="PANTHER" id="PTHR36714">
    <property type="entry name" value="T23E23.1"/>
    <property type="match status" value="1"/>
</dbReference>
<dbReference type="OMA" id="WWMILEV"/>
<sequence>MENNPVLMMKDKLEFFGIIKESLKLIPRNTSFIILTFLTSFPYFCFLLFLEINFQQPLIDAIKSKLTTPTYDDPFGKIIDLSWQPRPIDVIRELILDVFLPSLLPGLLYLGMAHLLHLLNTITTVYSASMVYAGEGTANLKEMLCRPFRTVGLKGPLITSTYALILSTLTLIGILSLSTHFFVTSSIHAASIFKTAFGLAIIALLTKYIEWSAIWNMGMVISILDEKHGDVALGVSAYISRGCRKRGFLSMLVFFVWWVSFRLICVYGVWTESISLVMVSVGEVFSVCVGNVMKWVVFTVYFYDCKKRFLEKKVDVEQGRSAERV</sequence>
<evidence type="ECO:0000256" key="1">
    <source>
        <dbReference type="SAM" id="Phobius"/>
    </source>
</evidence>